<dbReference type="RefSeq" id="WP_185660937.1">
    <property type="nucleotide sequence ID" value="NZ_CAWPOO010000012.1"/>
</dbReference>
<dbReference type="EMBL" id="JACHVC010000012">
    <property type="protein sequence ID" value="MBC2607074.1"/>
    <property type="molecule type" value="Genomic_DNA"/>
</dbReference>
<dbReference type="InterPro" id="IPR017850">
    <property type="entry name" value="Alkaline_phosphatase_core_sf"/>
</dbReference>
<dbReference type="InterPro" id="IPR000917">
    <property type="entry name" value="Sulfatase_N"/>
</dbReference>
<reference evidence="2 3" key="1">
    <citation type="submission" date="2020-07" db="EMBL/GenBank/DDBJ databases">
        <authorList>
            <person name="Feng X."/>
        </authorList>
    </citation>
    <scope>NUCLEOTIDE SEQUENCE [LARGE SCALE GENOMIC DNA]</scope>
    <source>
        <strain evidence="2 3">JCM23202</strain>
    </source>
</reference>
<proteinExistence type="predicted"/>
<dbReference type="Proteomes" id="UP000526501">
    <property type="component" value="Unassembled WGS sequence"/>
</dbReference>
<dbReference type="GO" id="GO:0016787">
    <property type="term" value="F:hydrolase activity"/>
    <property type="evidence" value="ECO:0007669"/>
    <property type="project" value="UniProtKB-KW"/>
</dbReference>
<comment type="caution">
    <text evidence="2">The sequence shown here is derived from an EMBL/GenBank/DDBJ whole genome shotgun (WGS) entry which is preliminary data.</text>
</comment>
<evidence type="ECO:0000313" key="3">
    <source>
        <dbReference type="Proteomes" id="UP000526501"/>
    </source>
</evidence>
<dbReference type="Pfam" id="PF00884">
    <property type="entry name" value="Sulfatase"/>
    <property type="match status" value="1"/>
</dbReference>
<dbReference type="PANTHER" id="PTHR43751">
    <property type="entry name" value="SULFATASE"/>
    <property type="match status" value="1"/>
</dbReference>
<evidence type="ECO:0000313" key="2">
    <source>
        <dbReference type="EMBL" id="MBC2607074.1"/>
    </source>
</evidence>
<organism evidence="2 3">
    <name type="scientific">Pelagicoccus albus</name>
    <dbReference type="NCBI Taxonomy" id="415222"/>
    <lineage>
        <taxon>Bacteria</taxon>
        <taxon>Pseudomonadati</taxon>
        <taxon>Verrucomicrobiota</taxon>
        <taxon>Opitutia</taxon>
        <taxon>Puniceicoccales</taxon>
        <taxon>Pelagicoccaceae</taxon>
        <taxon>Pelagicoccus</taxon>
    </lineage>
</organism>
<dbReference type="CDD" id="cd16148">
    <property type="entry name" value="sulfatase_like"/>
    <property type="match status" value="1"/>
</dbReference>
<protein>
    <submittedName>
        <fullName evidence="2">Sulfatase-like hydrolase/transferase</fullName>
    </submittedName>
</protein>
<gene>
    <name evidence="2" type="ORF">H5P27_13555</name>
</gene>
<dbReference type="InterPro" id="IPR052701">
    <property type="entry name" value="GAG_Ulvan_Degrading_Sulfatases"/>
</dbReference>
<keyword evidence="3" id="KW-1185">Reference proteome</keyword>
<dbReference type="PANTHER" id="PTHR43751:SF3">
    <property type="entry name" value="SULFATASE N-TERMINAL DOMAIN-CONTAINING PROTEIN"/>
    <property type="match status" value="1"/>
</dbReference>
<keyword evidence="2" id="KW-0808">Transferase</keyword>
<dbReference type="Gene3D" id="3.40.720.10">
    <property type="entry name" value="Alkaline Phosphatase, subunit A"/>
    <property type="match status" value="1"/>
</dbReference>
<dbReference type="GO" id="GO:0016740">
    <property type="term" value="F:transferase activity"/>
    <property type="evidence" value="ECO:0007669"/>
    <property type="project" value="UniProtKB-KW"/>
</dbReference>
<name>A0A7X1B7Z4_9BACT</name>
<sequence>MRILYIDIDSLRPDHLGCYGYHRDTSPNIDSIARESMIFTGCYTPDAPCMPSRTAFYSGRFGIQTGVVGHGGTGADPKPQGVSRSFDDQFGAYGLGRQLQNLGFHTAMISPFGQRHSAHWFYAGFNEIHNTGLGGMESAEQVLPVIKEWLLKNQEQDNWFLHINLWDPHTPYRVPEHFGNPFEKTPLPDWLQDPSALERHQKMVGPHSALDVGMYNGEEDPNHPRQPGSLTCESQLRRLIDGYDTGVLYADDAVGQIIQNLKDAGLYEETAIIVSSDHGENLGELGIYAEHGTADEITCKVPMIIKWPGGHTGINSKLHYNLDLAPTLMDLLGGETQEIWDGQSFAAAIVSGDSNSGREEVALSQCAHVAQRSIRWADWLYLRTYHDGFHLFPQEMLFNLKEDPYEQNDLAATSPEICKEGAWRLMRWHDAQMQKMAEFASDSVDPLWTVVREGGPFHARPISPGHPGSKEALRAYFDRLENTGRSEGAAKLRERHAARISE</sequence>
<keyword evidence="2" id="KW-0378">Hydrolase</keyword>
<dbReference type="AlphaFoldDB" id="A0A7X1B7Z4"/>
<feature type="domain" description="Sulfatase N-terminal" evidence="1">
    <location>
        <begin position="3"/>
        <end position="333"/>
    </location>
</feature>
<accession>A0A7X1B7Z4</accession>
<evidence type="ECO:0000259" key="1">
    <source>
        <dbReference type="Pfam" id="PF00884"/>
    </source>
</evidence>
<dbReference type="SUPFAM" id="SSF53649">
    <property type="entry name" value="Alkaline phosphatase-like"/>
    <property type="match status" value="1"/>
</dbReference>